<dbReference type="AlphaFoldDB" id="A0A9W9UVH7"/>
<name>A0A9W9UVH7_9EURO</name>
<feature type="region of interest" description="Disordered" evidence="1">
    <location>
        <begin position="111"/>
        <end position="139"/>
    </location>
</feature>
<evidence type="ECO:0000313" key="3">
    <source>
        <dbReference type="EMBL" id="KAJ5356276.1"/>
    </source>
</evidence>
<comment type="caution">
    <text evidence="3">The sequence shown here is derived from an EMBL/GenBank/DDBJ whole genome shotgun (WGS) entry which is preliminary data.</text>
</comment>
<dbReference type="EMBL" id="JAPZBT010000006">
    <property type="protein sequence ID" value="KAJ5356276.1"/>
    <property type="molecule type" value="Genomic_DNA"/>
</dbReference>
<protein>
    <submittedName>
        <fullName evidence="3">Uncharacterized protein</fullName>
    </submittedName>
</protein>
<dbReference type="RefSeq" id="XP_056574423.1">
    <property type="nucleotide sequence ID" value="XM_056728608.1"/>
</dbReference>
<feature type="transmembrane region" description="Helical" evidence="2">
    <location>
        <begin position="44"/>
        <end position="66"/>
    </location>
</feature>
<evidence type="ECO:0000256" key="1">
    <source>
        <dbReference type="SAM" id="MobiDB-lite"/>
    </source>
</evidence>
<accession>A0A9W9UVH7</accession>
<sequence>MLTTRRTGLHITKYLIRVQIIIATNTTYPVCRCRDPNAWKGQLTAGMCSLGGLVLVLGTVMWVIWFNAQQARLRNPQSVKTEEYLLERKEGRKKNQRPWWKLWAKKAKKLSPPCANKSKAEQDAVKSSQAGEAEEKQNLSPRLTKFPLAVLPSWGDVPHVQRTDSGSRLEFIALRGGLRLLHQPEDVDSDVLSDIREVLRGKGT</sequence>
<keyword evidence="2" id="KW-0812">Transmembrane</keyword>
<keyword evidence="4" id="KW-1185">Reference proteome</keyword>
<dbReference type="GeneID" id="81467791"/>
<organism evidence="3 4">
    <name type="scientific">Penicillium concentricum</name>
    <dbReference type="NCBI Taxonomy" id="293559"/>
    <lineage>
        <taxon>Eukaryota</taxon>
        <taxon>Fungi</taxon>
        <taxon>Dikarya</taxon>
        <taxon>Ascomycota</taxon>
        <taxon>Pezizomycotina</taxon>
        <taxon>Eurotiomycetes</taxon>
        <taxon>Eurotiomycetidae</taxon>
        <taxon>Eurotiales</taxon>
        <taxon>Aspergillaceae</taxon>
        <taxon>Penicillium</taxon>
    </lineage>
</organism>
<keyword evidence="2" id="KW-1133">Transmembrane helix</keyword>
<evidence type="ECO:0000313" key="4">
    <source>
        <dbReference type="Proteomes" id="UP001147752"/>
    </source>
</evidence>
<keyword evidence="2" id="KW-0472">Membrane</keyword>
<reference evidence="3" key="2">
    <citation type="journal article" date="2023" name="IMA Fungus">
        <title>Comparative genomic study of the Penicillium genus elucidates a diverse pangenome and 15 lateral gene transfer events.</title>
        <authorList>
            <person name="Petersen C."/>
            <person name="Sorensen T."/>
            <person name="Nielsen M.R."/>
            <person name="Sondergaard T.E."/>
            <person name="Sorensen J.L."/>
            <person name="Fitzpatrick D.A."/>
            <person name="Frisvad J.C."/>
            <person name="Nielsen K.L."/>
        </authorList>
    </citation>
    <scope>NUCLEOTIDE SEQUENCE</scope>
    <source>
        <strain evidence="3">IBT 3081</strain>
    </source>
</reference>
<evidence type="ECO:0000256" key="2">
    <source>
        <dbReference type="SAM" id="Phobius"/>
    </source>
</evidence>
<dbReference type="Proteomes" id="UP001147752">
    <property type="component" value="Unassembled WGS sequence"/>
</dbReference>
<gene>
    <name evidence="3" type="ORF">N7517_010885</name>
</gene>
<feature type="non-terminal residue" evidence="3">
    <location>
        <position position="1"/>
    </location>
</feature>
<dbReference type="OrthoDB" id="4367116at2759"/>
<proteinExistence type="predicted"/>
<reference evidence="3" key="1">
    <citation type="submission" date="2022-12" db="EMBL/GenBank/DDBJ databases">
        <authorList>
            <person name="Petersen C."/>
        </authorList>
    </citation>
    <scope>NUCLEOTIDE SEQUENCE</scope>
    <source>
        <strain evidence="3">IBT 3081</strain>
    </source>
</reference>